<dbReference type="EMBL" id="CAJNIZ010042806">
    <property type="protein sequence ID" value="CAE7638710.1"/>
    <property type="molecule type" value="Genomic_DNA"/>
</dbReference>
<name>A0A812VGV9_SYMPI</name>
<evidence type="ECO:0000256" key="1">
    <source>
        <dbReference type="SAM" id="MobiDB-lite"/>
    </source>
</evidence>
<proteinExistence type="predicted"/>
<dbReference type="Proteomes" id="UP000649617">
    <property type="component" value="Unassembled WGS sequence"/>
</dbReference>
<keyword evidence="3" id="KW-1185">Reference proteome</keyword>
<protein>
    <submittedName>
        <fullName evidence="2">Uncharacterized protein</fullName>
    </submittedName>
</protein>
<comment type="caution">
    <text evidence="2">The sequence shown here is derived from an EMBL/GenBank/DDBJ whole genome shotgun (WGS) entry which is preliminary data.</text>
</comment>
<sequence>MERNQLMQQMQLQNLPINQQQEMMDQLQRQQQEQQQQLLQPNAAMPCATPSTPTQGIAVA</sequence>
<evidence type="ECO:0000313" key="3">
    <source>
        <dbReference type="Proteomes" id="UP000649617"/>
    </source>
</evidence>
<evidence type="ECO:0000313" key="2">
    <source>
        <dbReference type="EMBL" id="CAE7638710.1"/>
    </source>
</evidence>
<feature type="region of interest" description="Disordered" evidence="1">
    <location>
        <begin position="22"/>
        <end position="60"/>
    </location>
</feature>
<feature type="compositionally biased region" description="Polar residues" evidence="1">
    <location>
        <begin position="49"/>
        <end position="60"/>
    </location>
</feature>
<accession>A0A812VGV9</accession>
<organism evidence="2 3">
    <name type="scientific">Symbiodinium pilosum</name>
    <name type="common">Dinoflagellate</name>
    <dbReference type="NCBI Taxonomy" id="2952"/>
    <lineage>
        <taxon>Eukaryota</taxon>
        <taxon>Sar</taxon>
        <taxon>Alveolata</taxon>
        <taxon>Dinophyceae</taxon>
        <taxon>Suessiales</taxon>
        <taxon>Symbiodiniaceae</taxon>
        <taxon>Symbiodinium</taxon>
    </lineage>
</organism>
<feature type="compositionally biased region" description="Low complexity" evidence="1">
    <location>
        <begin position="22"/>
        <end position="40"/>
    </location>
</feature>
<dbReference type="AlphaFoldDB" id="A0A812VGV9"/>
<gene>
    <name evidence="2" type="ORF">SPIL2461_LOCUS16887</name>
</gene>
<feature type="non-terminal residue" evidence="2">
    <location>
        <position position="60"/>
    </location>
</feature>
<reference evidence="2" key="1">
    <citation type="submission" date="2021-02" db="EMBL/GenBank/DDBJ databases">
        <authorList>
            <person name="Dougan E. K."/>
            <person name="Rhodes N."/>
            <person name="Thang M."/>
            <person name="Chan C."/>
        </authorList>
    </citation>
    <scope>NUCLEOTIDE SEQUENCE</scope>
</reference>